<accession>A0A2W0HGE8</accession>
<dbReference type="EMBL" id="PDOF01000001">
    <property type="protein sequence ID" value="PYZ98970.1"/>
    <property type="molecule type" value="Genomic_DNA"/>
</dbReference>
<organism evidence="2 3">
    <name type="scientific">Alteribacter lacisalsi</name>
    <dbReference type="NCBI Taxonomy" id="2045244"/>
    <lineage>
        <taxon>Bacteria</taxon>
        <taxon>Bacillati</taxon>
        <taxon>Bacillota</taxon>
        <taxon>Bacilli</taxon>
        <taxon>Bacillales</taxon>
        <taxon>Bacillaceae</taxon>
        <taxon>Alteribacter</taxon>
    </lineage>
</organism>
<evidence type="ECO:0000313" key="2">
    <source>
        <dbReference type="EMBL" id="PYZ98970.1"/>
    </source>
</evidence>
<evidence type="ECO:0000256" key="1">
    <source>
        <dbReference type="SAM" id="Phobius"/>
    </source>
</evidence>
<evidence type="ECO:0000313" key="3">
    <source>
        <dbReference type="Proteomes" id="UP000248066"/>
    </source>
</evidence>
<dbReference type="Proteomes" id="UP000248066">
    <property type="component" value="Unassembled WGS sequence"/>
</dbReference>
<feature type="transmembrane region" description="Helical" evidence="1">
    <location>
        <begin position="12"/>
        <end position="31"/>
    </location>
</feature>
<keyword evidence="1" id="KW-0812">Transmembrane</keyword>
<sequence length="68" mass="7259">MRRLTVFGKSCVIIGAGLLLLGSSLVIMDFAGGELSFTSLTFIPTGLALMIIASNIKKDRVSNSRLEN</sequence>
<proteinExistence type="predicted"/>
<comment type="caution">
    <text evidence="2">The sequence shown here is derived from an EMBL/GenBank/DDBJ whole genome shotgun (WGS) entry which is preliminary data.</text>
</comment>
<protein>
    <submittedName>
        <fullName evidence="2">Uncharacterized protein</fullName>
    </submittedName>
</protein>
<reference evidence="2 3" key="1">
    <citation type="submission" date="2017-10" db="EMBL/GenBank/DDBJ databases">
        <title>Bacillus sp. nov., a halophilic bacterium isolated from a Yangshapao Lake.</title>
        <authorList>
            <person name="Wang H."/>
        </authorList>
    </citation>
    <scope>NUCLEOTIDE SEQUENCE [LARGE SCALE GENOMIC DNA]</scope>
    <source>
        <strain evidence="2 3">YSP-3</strain>
    </source>
</reference>
<dbReference type="RefSeq" id="WP_110519308.1">
    <property type="nucleotide sequence ID" value="NZ_PDOF01000001.1"/>
</dbReference>
<feature type="transmembrane region" description="Helical" evidence="1">
    <location>
        <begin position="37"/>
        <end position="56"/>
    </location>
</feature>
<keyword evidence="1" id="KW-0472">Membrane</keyword>
<keyword evidence="3" id="KW-1185">Reference proteome</keyword>
<gene>
    <name evidence="2" type="ORF">CR205_10490</name>
</gene>
<name>A0A2W0HGE8_9BACI</name>
<keyword evidence="1" id="KW-1133">Transmembrane helix</keyword>
<dbReference type="AlphaFoldDB" id="A0A2W0HGE8"/>